<evidence type="ECO:0000256" key="1">
    <source>
        <dbReference type="SAM" id="SignalP"/>
    </source>
</evidence>
<evidence type="ECO:0000313" key="3">
    <source>
        <dbReference type="Proteomes" id="UP001164929"/>
    </source>
</evidence>
<evidence type="ECO:0000313" key="2">
    <source>
        <dbReference type="EMBL" id="KAJ6999901.1"/>
    </source>
</evidence>
<feature type="chain" id="PRO_5041947706" evidence="1">
    <location>
        <begin position="21"/>
        <end position="125"/>
    </location>
</feature>
<dbReference type="AlphaFoldDB" id="A0AAD6W5Z5"/>
<proteinExistence type="predicted"/>
<dbReference type="EMBL" id="JAQIZT010000004">
    <property type="protein sequence ID" value="KAJ6999901.1"/>
    <property type="molecule type" value="Genomic_DNA"/>
</dbReference>
<sequence length="125" mass="14525">MNWVFFKFSKFSVFFFFVKTKQLAMKETEKKSLDPQLWQACAKHSQSPVNFPQRIHSLVLRRVATVKFLADPDTDEVYAKIGFVPSPTPTLISLPIGDSVVNDVPVPFRFQSPSWRGELQHYRYI</sequence>
<keyword evidence="3" id="KW-1185">Reference proteome</keyword>
<organism evidence="2 3">
    <name type="scientific">Populus alba x Populus x berolinensis</name>
    <dbReference type="NCBI Taxonomy" id="444605"/>
    <lineage>
        <taxon>Eukaryota</taxon>
        <taxon>Viridiplantae</taxon>
        <taxon>Streptophyta</taxon>
        <taxon>Embryophyta</taxon>
        <taxon>Tracheophyta</taxon>
        <taxon>Spermatophyta</taxon>
        <taxon>Magnoliopsida</taxon>
        <taxon>eudicotyledons</taxon>
        <taxon>Gunneridae</taxon>
        <taxon>Pentapetalae</taxon>
        <taxon>rosids</taxon>
        <taxon>fabids</taxon>
        <taxon>Malpighiales</taxon>
        <taxon>Salicaceae</taxon>
        <taxon>Saliceae</taxon>
        <taxon>Populus</taxon>
    </lineage>
</organism>
<feature type="signal peptide" evidence="1">
    <location>
        <begin position="1"/>
        <end position="20"/>
    </location>
</feature>
<gene>
    <name evidence="2" type="ORF">NC653_010605</name>
</gene>
<dbReference type="Proteomes" id="UP001164929">
    <property type="component" value="Chromosome 4"/>
</dbReference>
<name>A0AAD6W5Z5_9ROSI</name>
<keyword evidence="1" id="KW-0732">Signal</keyword>
<reference evidence="2 3" key="1">
    <citation type="journal article" date="2023" name="Mol. Ecol. Resour.">
        <title>Chromosome-level genome assembly of a triploid poplar Populus alba 'Berolinensis'.</title>
        <authorList>
            <person name="Chen S."/>
            <person name="Yu Y."/>
            <person name="Wang X."/>
            <person name="Wang S."/>
            <person name="Zhang T."/>
            <person name="Zhou Y."/>
            <person name="He R."/>
            <person name="Meng N."/>
            <person name="Wang Y."/>
            <person name="Liu W."/>
            <person name="Liu Z."/>
            <person name="Liu J."/>
            <person name="Guo Q."/>
            <person name="Huang H."/>
            <person name="Sederoff R.R."/>
            <person name="Wang G."/>
            <person name="Qu G."/>
            <person name="Chen S."/>
        </authorList>
    </citation>
    <scope>NUCLEOTIDE SEQUENCE [LARGE SCALE GENOMIC DNA]</scope>
    <source>
        <strain evidence="2">SC-2020</strain>
    </source>
</reference>
<accession>A0AAD6W5Z5</accession>
<comment type="caution">
    <text evidence="2">The sequence shown here is derived from an EMBL/GenBank/DDBJ whole genome shotgun (WGS) entry which is preliminary data.</text>
</comment>
<protein>
    <submittedName>
        <fullName evidence="2">Uncharacterized protein</fullName>
    </submittedName>
</protein>